<feature type="domain" description="Large ribosomal subunit protein uL4 C-terminal" evidence="4">
    <location>
        <begin position="256"/>
        <end position="312"/>
    </location>
</feature>
<organism evidence="5">
    <name type="scientific">Trepomonas sp. PC1</name>
    <dbReference type="NCBI Taxonomy" id="1076344"/>
    <lineage>
        <taxon>Eukaryota</taxon>
        <taxon>Metamonada</taxon>
        <taxon>Diplomonadida</taxon>
        <taxon>Hexamitidae</taxon>
        <taxon>Hexamitinae</taxon>
        <taxon>Trepomonas</taxon>
    </lineage>
</organism>
<evidence type="ECO:0000259" key="4">
    <source>
        <dbReference type="Pfam" id="PF14374"/>
    </source>
</evidence>
<dbReference type="Gene3D" id="3.40.1370.10">
    <property type="match status" value="1"/>
</dbReference>
<dbReference type="InterPro" id="IPR045240">
    <property type="entry name" value="Ribosomal_uL4_euk/arch"/>
</dbReference>
<keyword evidence="2 5" id="KW-0689">Ribosomal protein</keyword>
<dbReference type="InterPro" id="IPR002136">
    <property type="entry name" value="Ribosomal_uL4"/>
</dbReference>
<dbReference type="Pfam" id="PF14374">
    <property type="entry name" value="Ribos_L4_asso_C"/>
    <property type="match status" value="1"/>
</dbReference>
<dbReference type="GO" id="GO:0003735">
    <property type="term" value="F:structural constituent of ribosome"/>
    <property type="evidence" value="ECO:0007669"/>
    <property type="project" value="InterPro"/>
</dbReference>
<dbReference type="AlphaFoldDB" id="A0A146KGC4"/>
<evidence type="ECO:0000313" key="5">
    <source>
        <dbReference type="EMBL" id="JAP95820.1"/>
    </source>
</evidence>
<protein>
    <submittedName>
        <fullName evidence="5">Ribosomal protein L4</fullName>
    </submittedName>
</protein>
<dbReference type="GO" id="GO:0006412">
    <property type="term" value="P:translation"/>
    <property type="evidence" value="ECO:0007669"/>
    <property type="project" value="InterPro"/>
</dbReference>
<proteinExistence type="inferred from homology"/>
<dbReference type="InterPro" id="IPR025755">
    <property type="entry name" value="Ribos_uL4_C_dom"/>
</dbReference>
<name>A0A146KGC4_9EUKA</name>
<dbReference type="SUPFAM" id="SSF52166">
    <property type="entry name" value="Ribosomal protein L4"/>
    <property type="match status" value="1"/>
</dbReference>
<dbReference type="GO" id="GO:0005840">
    <property type="term" value="C:ribosome"/>
    <property type="evidence" value="ECO:0007669"/>
    <property type="project" value="UniProtKB-KW"/>
</dbReference>
<dbReference type="Pfam" id="PF00573">
    <property type="entry name" value="Ribosomal_L4"/>
    <property type="match status" value="1"/>
</dbReference>
<accession>A0A146KGC4</accession>
<sequence>MATVKVFDVKGQEKGQVAVPAVFGAPIRKDIVQFAWMNMKRNASQAFGVYRYAGVQCSAHSWGPGRAVARNPRKHGGIGAYANFVRGGHMFAPTQVTRRWHRKTNVNLKRYAVASALAASQLPQLVEAHGHRIAEVKSFPLIVDMQNVEKTKEALLIMKNIHADQDLEACIESVHKRSGKGAMRNRRTVQKMGPLVIHAQGDNIEHGFRGIAGVTLQKVEDINLLNVAPGGHMGRFIIWTQAAFNKLNEVYANKTGFHMPTPTVKNVDMEKFMKSEIMTKGQKQRSIARVTEQKHNPYKCPASMARLNPAAKK</sequence>
<gene>
    <name evidence="5" type="ORF">TPC1_11049</name>
</gene>
<keyword evidence="3" id="KW-0687">Ribonucleoprotein</keyword>
<evidence type="ECO:0000256" key="3">
    <source>
        <dbReference type="ARBA" id="ARBA00023274"/>
    </source>
</evidence>
<comment type="similarity">
    <text evidence="1">Belongs to the universal ribosomal protein uL4 family.</text>
</comment>
<dbReference type="GO" id="GO:1990904">
    <property type="term" value="C:ribonucleoprotein complex"/>
    <property type="evidence" value="ECO:0007669"/>
    <property type="project" value="UniProtKB-KW"/>
</dbReference>
<dbReference type="EMBL" id="GDID01000786">
    <property type="protein sequence ID" value="JAP95820.1"/>
    <property type="molecule type" value="Transcribed_RNA"/>
</dbReference>
<dbReference type="InterPro" id="IPR023574">
    <property type="entry name" value="Ribosomal_uL4_dom_sf"/>
</dbReference>
<dbReference type="PANTHER" id="PTHR19431">
    <property type="entry name" value="60S RIBOSOMAL PROTEIN L4"/>
    <property type="match status" value="1"/>
</dbReference>
<evidence type="ECO:0000256" key="1">
    <source>
        <dbReference type="ARBA" id="ARBA00010528"/>
    </source>
</evidence>
<evidence type="ECO:0000256" key="2">
    <source>
        <dbReference type="ARBA" id="ARBA00022980"/>
    </source>
</evidence>
<reference evidence="5" key="1">
    <citation type="submission" date="2015-07" db="EMBL/GenBank/DDBJ databases">
        <title>Adaptation to a free-living lifestyle via gene acquisitions in the diplomonad Trepomonas sp. PC1.</title>
        <authorList>
            <person name="Xu F."/>
            <person name="Jerlstrom-Hultqvist J."/>
            <person name="Kolisko M."/>
            <person name="Simpson A.G.B."/>
            <person name="Roger A.J."/>
            <person name="Svard S.G."/>
            <person name="Andersson J.O."/>
        </authorList>
    </citation>
    <scope>NUCLEOTIDE SEQUENCE</scope>
    <source>
        <strain evidence="5">PC1</strain>
    </source>
</reference>